<evidence type="ECO:0000256" key="1">
    <source>
        <dbReference type="SAM" id="SignalP"/>
    </source>
</evidence>
<dbReference type="Proteomes" id="UP000076276">
    <property type="component" value="Unassembled WGS sequence"/>
</dbReference>
<dbReference type="OrthoDB" id="6713426at2"/>
<dbReference type="PROSITE" id="PS51257">
    <property type="entry name" value="PROKAR_LIPOPROTEIN"/>
    <property type="match status" value="1"/>
</dbReference>
<evidence type="ECO:0000313" key="2">
    <source>
        <dbReference type="EMBL" id="KYQ73655.1"/>
    </source>
</evidence>
<dbReference type="STRING" id="1806892.AZH43_00605"/>
<name>A0A151Y6J5_9GAMM</name>
<sequence>MKILSAAIMACMLLSVAGCDAKEDLNKPRTEVRTMIIGGMPVHDQDYRIPKDSAVSVQQHQQ</sequence>
<protein>
    <recommendedName>
        <fullName evidence="4">Lipoprotein</fullName>
    </recommendedName>
</protein>
<keyword evidence="1" id="KW-0732">Signal</keyword>
<comment type="caution">
    <text evidence="2">The sequence shown here is derived from an EMBL/GenBank/DDBJ whole genome shotgun (WGS) entry which is preliminary data.</text>
</comment>
<dbReference type="NCBIfam" id="NF038215">
    <property type="entry name" value="acineto_lipo_PV"/>
    <property type="match status" value="1"/>
</dbReference>
<dbReference type="EMBL" id="LUAW01000001">
    <property type="protein sequence ID" value="KYQ73655.1"/>
    <property type="molecule type" value="Genomic_DNA"/>
</dbReference>
<reference evidence="2 3" key="1">
    <citation type="submission" date="2016-03" db="EMBL/GenBank/DDBJ databases">
        <title>Acinetobacter genomospecies 28 strain ANC 4149.</title>
        <authorList>
            <person name="Radolfova-Krizova L."/>
            <person name="Nemec A."/>
        </authorList>
    </citation>
    <scope>NUCLEOTIDE SEQUENCE [LARGE SCALE GENOMIC DNA]</scope>
    <source>
        <strain evidence="2 3">ANC 4149</strain>
    </source>
</reference>
<evidence type="ECO:0008006" key="4">
    <source>
        <dbReference type="Google" id="ProtNLM"/>
    </source>
</evidence>
<dbReference type="RefSeq" id="WP_067665286.1">
    <property type="nucleotide sequence ID" value="NZ_CBCSIK010000001.1"/>
</dbReference>
<evidence type="ECO:0000313" key="3">
    <source>
        <dbReference type="Proteomes" id="UP000076276"/>
    </source>
</evidence>
<keyword evidence="3" id="KW-1185">Reference proteome</keyword>
<organism evidence="2 3">
    <name type="scientific">Acinetobacter pragensis</name>
    <dbReference type="NCBI Taxonomy" id="1806892"/>
    <lineage>
        <taxon>Bacteria</taxon>
        <taxon>Pseudomonadati</taxon>
        <taxon>Pseudomonadota</taxon>
        <taxon>Gammaproteobacteria</taxon>
        <taxon>Moraxellales</taxon>
        <taxon>Moraxellaceae</taxon>
        <taxon>Acinetobacter</taxon>
    </lineage>
</organism>
<gene>
    <name evidence="2" type="ORF">AZH43_00605</name>
</gene>
<proteinExistence type="predicted"/>
<feature type="signal peptide" evidence="1">
    <location>
        <begin position="1"/>
        <end position="21"/>
    </location>
</feature>
<dbReference type="AlphaFoldDB" id="A0A151Y6J5"/>
<feature type="chain" id="PRO_5007592307" description="Lipoprotein" evidence="1">
    <location>
        <begin position="22"/>
        <end position="62"/>
    </location>
</feature>
<accession>A0A151Y6J5</accession>